<sequence>MTIDSPDPFPCMTLSEWKQHYENMWESLWTHYQFSLEWNKLWHTAWAKYDKLETARLQASADRFEWQDKKEEVRREIEEVRKAKYAPLATEHQQLCPLSIQLDKHLQSHNQDRLYPWRSTLSNWIKFQDLYNENSENGKLSLRECLSQAQESSYSVLKDWWTSVYCNDQLLEVTRSYIDSHLNDTGPSFPDLDSLGDTYVGASLYHAYCLELFLDEFHPCRWEPYISHLIIFRLQQSRAEAVVHAMMQRLSYVSILPSVDVADQKIPPRPYPRVLINENKWIGYSKEHMPMYLWDVIGRKTVLVSDLPVCPIYTCVSHTWGRWRVQGSEAEVQGVPWKVPENSLYNVRDLPQKFDRLHKAYLWFDLFCIPQDGRPVGGIEIARQASIFGNCEECIAWMHDVERWEGTQRALNWLAMKYIQHTTRFENSADIDELVQKSLGAAQAMSTEIFKLNARSQRSFLQHEGMFKGVPNTSHGEPSSWFSSLWTLQEAVLCPDIILYSKDFQPLQDRSGFPISLSIMMVFIDRVKPYAYCKFNENSSFTQLGEYETALSMMDTTGANYTPEWPASAASLCNFVKITRLATVLVTLSPMDVLINATVRQCTGSPCSSGILTPRP</sequence>
<proteinExistence type="predicted"/>
<comment type="caution">
    <text evidence="1">The sequence shown here is derived from an EMBL/GenBank/DDBJ whole genome shotgun (WGS) entry which is preliminary data.</text>
</comment>
<gene>
    <name evidence="1" type="ORF">H2198_007201</name>
</gene>
<reference evidence="1" key="1">
    <citation type="submission" date="2022-10" db="EMBL/GenBank/DDBJ databases">
        <title>Culturing micro-colonial fungi from biological soil crusts in the Mojave desert and describing Neophaeococcomyces mojavensis, and introducing the new genera and species Taxawa tesnikishii.</title>
        <authorList>
            <person name="Kurbessoian T."/>
            <person name="Stajich J.E."/>
        </authorList>
    </citation>
    <scope>NUCLEOTIDE SEQUENCE</scope>
    <source>
        <strain evidence="1">JES_112</strain>
    </source>
</reference>
<accession>A0ACC3A0Q8</accession>
<keyword evidence="2" id="KW-1185">Reference proteome</keyword>
<protein>
    <submittedName>
        <fullName evidence="1">Uncharacterized protein</fullName>
    </submittedName>
</protein>
<evidence type="ECO:0000313" key="1">
    <source>
        <dbReference type="EMBL" id="KAJ9653650.1"/>
    </source>
</evidence>
<name>A0ACC3A0Q8_9EURO</name>
<evidence type="ECO:0000313" key="2">
    <source>
        <dbReference type="Proteomes" id="UP001172386"/>
    </source>
</evidence>
<dbReference type="EMBL" id="JAPDRQ010000146">
    <property type="protein sequence ID" value="KAJ9653650.1"/>
    <property type="molecule type" value="Genomic_DNA"/>
</dbReference>
<dbReference type="Proteomes" id="UP001172386">
    <property type="component" value="Unassembled WGS sequence"/>
</dbReference>
<organism evidence="1 2">
    <name type="scientific">Neophaeococcomyces mojaviensis</name>
    <dbReference type="NCBI Taxonomy" id="3383035"/>
    <lineage>
        <taxon>Eukaryota</taxon>
        <taxon>Fungi</taxon>
        <taxon>Dikarya</taxon>
        <taxon>Ascomycota</taxon>
        <taxon>Pezizomycotina</taxon>
        <taxon>Eurotiomycetes</taxon>
        <taxon>Chaetothyriomycetidae</taxon>
        <taxon>Chaetothyriales</taxon>
        <taxon>Chaetothyriales incertae sedis</taxon>
        <taxon>Neophaeococcomyces</taxon>
    </lineage>
</organism>